<keyword evidence="1" id="KW-1133">Transmembrane helix</keyword>
<keyword evidence="3" id="KW-1185">Reference proteome</keyword>
<protein>
    <submittedName>
        <fullName evidence="2">Uncharacterized protein</fullName>
    </submittedName>
</protein>
<keyword evidence="1" id="KW-0472">Membrane</keyword>
<evidence type="ECO:0000313" key="2">
    <source>
        <dbReference type="EMBL" id="CCX09776.1"/>
    </source>
</evidence>
<gene>
    <name evidence="2" type="ORF">PCON_09369</name>
</gene>
<dbReference type="EMBL" id="HF935496">
    <property type="protein sequence ID" value="CCX09776.1"/>
    <property type="molecule type" value="Genomic_DNA"/>
</dbReference>
<evidence type="ECO:0000313" key="3">
    <source>
        <dbReference type="Proteomes" id="UP000018144"/>
    </source>
</evidence>
<proteinExistence type="predicted"/>
<reference evidence="2 3" key="1">
    <citation type="journal article" date="2013" name="PLoS Genet.">
        <title>The genome and development-dependent transcriptomes of Pyronema confluens: a window into fungal evolution.</title>
        <authorList>
            <person name="Traeger S."/>
            <person name="Altegoer F."/>
            <person name="Freitag M."/>
            <person name="Gabaldon T."/>
            <person name="Kempken F."/>
            <person name="Kumar A."/>
            <person name="Marcet-Houben M."/>
            <person name="Poggeler S."/>
            <person name="Stajich J.E."/>
            <person name="Nowrousian M."/>
        </authorList>
    </citation>
    <scope>NUCLEOTIDE SEQUENCE [LARGE SCALE GENOMIC DNA]</scope>
    <source>
        <strain evidence="3">CBS 100304</strain>
        <tissue evidence="2">Vegetative mycelium</tissue>
    </source>
</reference>
<feature type="transmembrane region" description="Helical" evidence="1">
    <location>
        <begin position="21"/>
        <end position="40"/>
    </location>
</feature>
<evidence type="ECO:0000256" key="1">
    <source>
        <dbReference type="SAM" id="Phobius"/>
    </source>
</evidence>
<dbReference type="AlphaFoldDB" id="U4L286"/>
<keyword evidence="1" id="KW-0812">Transmembrane</keyword>
<dbReference type="Proteomes" id="UP000018144">
    <property type="component" value="Unassembled WGS sequence"/>
</dbReference>
<sequence length="44" mass="4798">MQPPSASCSSRTRIRTASQQMMLYFCFLPVGPYSTGGFPASCFS</sequence>
<accession>U4L286</accession>
<name>U4L286_PYROM</name>
<organism evidence="2 3">
    <name type="scientific">Pyronema omphalodes (strain CBS 100304)</name>
    <name type="common">Pyronema confluens</name>
    <dbReference type="NCBI Taxonomy" id="1076935"/>
    <lineage>
        <taxon>Eukaryota</taxon>
        <taxon>Fungi</taxon>
        <taxon>Dikarya</taxon>
        <taxon>Ascomycota</taxon>
        <taxon>Pezizomycotina</taxon>
        <taxon>Pezizomycetes</taxon>
        <taxon>Pezizales</taxon>
        <taxon>Pyronemataceae</taxon>
        <taxon>Pyronema</taxon>
    </lineage>
</organism>